<name>A0A915KTP1_ROMCU</name>
<reference evidence="2" key="1">
    <citation type="submission" date="2022-11" db="UniProtKB">
        <authorList>
            <consortium name="WormBaseParasite"/>
        </authorList>
    </citation>
    <scope>IDENTIFICATION</scope>
</reference>
<accession>A0A915KTP1</accession>
<dbReference type="Proteomes" id="UP000887565">
    <property type="component" value="Unplaced"/>
</dbReference>
<sequence>MGVKRKALGDDKAKPDKYQCMGSKAPFILEQIEMQERDLHDRLDCRPTTCHNMQTLGQNPNRPNS</sequence>
<evidence type="ECO:0000313" key="2">
    <source>
        <dbReference type="WBParaSite" id="nRc.2.0.1.t42143-RA"/>
    </source>
</evidence>
<protein>
    <submittedName>
        <fullName evidence="2">Uncharacterized protein</fullName>
    </submittedName>
</protein>
<organism evidence="1 2">
    <name type="scientific">Romanomermis culicivorax</name>
    <name type="common">Nematode worm</name>
    <dbReference type="NCBI Taxonomy" id="13658"/>
    <lineage>
        <taxon>Eukaryota</taxon>
        <taxon>Metazoa</taxon>
        <taxon>Ecdysozoa</taxon>
        <taxon>Nematoda</taxon>
        <taxon>Enoplea</taxon>
        <taxon>Dorylaimia</taxon>
        <taxon>Mermithida</taxon>
        <taxon>Mermithoidea</taxon>
        <taxon>Mermithidae</taxon>
        <taxon>Romanomermis</taxon>
    </lineage>
</organism>
<proteinExistence type="predicted"/>
<dbReference type="WBParaSite" id="nRc.2.0.1.t42143-RA">
    <property type="protein sequence ID" value="nRc.2.0.1.t42143-RA"/>
    <property type="gene ID" value="nRc.2.0.1.g42143"/>
</dbReference>
<keyword evidence="1" id="KW-1185">Reference proteome</keyword>
<evidence type="ECO:0000313" key="1">
    <source>
        <dbReference type="Proteomes" id="UP000887565"/>
    </source>
</evidence>
<dbReference type="AlphaFoldDB" id="A0A915KTP1"/>